<dbReference type="AlphaFoldDB" id="B4FMR6"/>
<sequence length="99" mass="11510">MCLALRLLLQPSWVRFQRRKRGNGAPPRAIFHTSRPLRRRTTTSTLLSYASLGSLWSMSMTKTFTSRQLWNKSRTLNRQADVLARSQPFPGRLELRGCY</sequence>
<protein>
    <submittedName>
        <fullName evidence="1">Uncharacterized protein</fullName>
    </submittedName>
</protein>
<proteinExistence type="evidence at transcript level"/>
<organism evidence="1">
    <name type="scientific">Zea mays</name>
    <name type="common">Maize</name>
    <dbReference type="NCBI Taxonomy" id="4577"/>
    <lineage>
        <taxon>Eukaryota</taxon>
        <taxon>Viridiplantae</taxon>
        <taxon>Streptophyta</taxon>
        <taxon>Embryophyta</taxon>
        <taxon>Tracheophyta</taxon>
        <taxon>Spermatophyta</taxon>
        <taxon>Magnoliopsida</taxon>
        <taxon>Liliopsida</taxon>
        <taxon>Poales</taxon>
        <taxon>Poaceae</taxon>
        <taxon>PACMAD clade</taxon>
        <taxon>Panicoideae</taxon>
        <taxon>Andropogonodae</taxon>
        <taxon>Andropogoneae</taxon>
        <taxon>Tripsacinae</taxon>
        <taxon>Zea</taxon>
    </lineage>
</organism>
<reference evidence="1" key="1">
    <citation type="journal article" date="2009" name="PLoS Genet.">
        <title>Sequencing, mapping, and analysis of 27,455 maize full-length cDNAs.</title>
        <authorList>
            <person name="Soderlund C."/>
            <person name="Descour A."/>
            <person name="Kudrna D."/>
            <person name="Bomhoff M."/>
            <person name="Boyd L."/>
            <person name="Currie J."/>
            <person name="Angelova A."/>
            <person name="Collura K."/>
            <person name="Wissotski M."/>
            <person name="Ashley E."/>
            <person name="Morrow D."/>
            <person name="Fernandes J."/>
            <person name="Walbot V."/>
            <person name="Yu Y."/>
        </authorList>
    </citation>
    <scope>NUCLEOTIDE SEQUENCE</scope>
    <source>
        <strain evidence="1">B73</strain>
    </source>
</reference>
<name>B4FMR6_MAIZE</name>
<dbReference type="EMBL" id="BT038404">
    <property type="protein sequence ID" value="ACF83409.1"/>
    <property type="molecule type" value="mRNA"/>
</dbReference>
<evidence type="ECO:0000313" key="1">
    <source>
        <dbReference type="EMBL" id="ACF83409.1"/>
    </source>
</evidence>
<accession>B4FMR6</accession>